<dbReference type="PANTHER" id="PTHR33233:SF14">
    <property type="entry name" value="ENDONUCLEASE_EXONUCLEASE_PHOSPHATASE"/>
    <property type="match status" value="1"/>
</dbReference>
<dbReference type="OrthoDB" id="425619at2759"/>
<evidence type="ECO:0000313" key="3">
    <source>
        <dbReference type="Proteomes" id="UP001153076"/>
    </source>
</evidence>
<keyword evidence="3" id="KW-1185">Reference proteome</keyword>
<name>A0A9Q1QCS2_9CARY</name>
<dbReference type="Proteomes" id="UP001153076">
    <property type="component" value="Unassembled WGS sequence"/>
</dbReference>
<accession>A0A9Q1QCS2</accession>
<dbReference type="AlphaFoldDB" id="A0A9Q1QCS2"/>
<sequence>MGSSTSQHKDLQAVAIEATIATIEAAMEEQLDAIVSPATPNLQNTQGAELQFMPSSLINGVKCAKVELDDVKDEVDYWQQAVLCFVLGANPLFAVISLSKIGSIIATPIKTDKYTRDTTMLKYARLLIEVNLEGLFPEFMEFINENGVLTRQQVKFEWVPTKCSHCLMYGHEETFCRKKERVRKEWKSIPREEAAALATTPLPLVSQARNPEVKFTPVTRRVAATHTQIASPNRNPQSQNQYYLLSMDPYIEATVINGTKYARIEYQDVAAEIAYRKHVVICSVLRANPQLGIIEGYSQYEIDKVISARNGVYLIRFNSIQDKEAVLSKGIYYFDNKPFIAKAWNEHLDLDTASIKSLPICVKFLILDVKYWGVESLSELGSLLGIPLKTDKPTMEKVYLNYARLFINISLYGPLP</sequence>
<dbReference type="PANTHER" id="PTHR33233">
    <property type="entry name" value="ENDONUCLEASE/EXONUCLEASE/PHOSPHATASE"/>
    <property type="match status" value="1"/>
</dbReference>
<feature type="domain" description="DUF4283" evidence="1">
    <location>
        <begin position="304"/>
        <end position="350"/>
    </location>
</feature>
<comment type="caution">
    <text evidence="2">The sequence shown here is derived from an EMBL/GenBank/DDBJ whole genome shotgun (WGS) entry which is preliminary data.</text>
</comment>
<reference evidence="2" key="1">
    <citation type="submission" date="2022-04" db="EMBL/GenBank/DDBJ databases">
        <title>Carnegiea gigantea Genome sequencing and assembly v2.</title>
        <authorList>
            <person name="Copetti D."/>
            <person name="Sanderson M.J."/>
            <person name="Burquez A."/>
            <person name="Wojciechowski M.F."/>
        </authorList>
    </citation>
    <scope>NUCLEOTIDE SEQUENCE</scope>
    <source>
        <strain evidence="2">SGP5-SGP5p</strain>
        <tissue evidence="2">Aerial part</tissue>
    </source>
</reference>
<organism evidence="2 3">
    <name type="scientific">Carnegiea gigantea</name>
    <dbReference type="NCBI Taxonomy" id="171969"/>
    <lineage>
        <taxon>Eukaryota</taxon>
        <taxon>Viridiplantae</taxon>
        <taxon>Streptophyta</taxon>
        <taxon>Embryophyta</taxon>
        <taxon>Tracheophyta</taxon>
        <taxon>Spermatophyta</taxon>
        <taxon>Magnoliopsida</taxon>
        <taxon>eudicotyledons</taxon>
        <taxon>Gunneridae</taxon>
        <taxon>Pentapetalae</taxon>
        <taxon>Caryophyllales</taxon>
        <taxon>Cactineae</taxon>
        <taxon>Cactaceae</taxon>
        <taxon>Cactoideae</taxon>
        <taxon>Echinocereeae</taxon>
        <taxon>Carnegiea</taxon>
    </lineage>
</organism>
<gene>
    <name evidence="2" type="ORF">Cgig2_006449</name>
</gene>
<dbReference type="EMBL" id="JAKOGI010000303">
    <property type="protein sequence ID" value="KAJ8437367.1"/>
    <property type="molecule type" value="Genomic_DNA"/>
</dbReference>
<dbReference type="InterPro" id="IPR025558">
    <property type="entry name" value="DUF4283"/>
</dbReference>
<evidence type="ECO:0000313" key="2">
    <source>
        <dbReference type="EMBL" id="KAJ8437367.1"/>
    </source>
</evidence>
<evidence type="ECO:0000259" key="1">
    <source>
        <dbReference type="Pfam" id="PF14111"/>
    </source>
</evidence>
<dbReference type="Pfam" id="PF14111">
    <property type="entry name" value="DUF4283"/>
    <property type="match status" value="1"/>
</dbReference>
<proteinExistence type="predicted"/>
<protein>
    <recommendedName>
        <fullName evidence="1">DUF4283 domain-containing protein</fullName>
    </recommendedName>
</protein>